<evidence type="ECO:0000256" key="1">
    <source>
        <dbReference type="SAM" id="MobiDB-lite"/>
    </source>
</evidence>
<dbReference type="EMBL" id="JAVIJC010000010">
    <property type="protein sequence ID" value="MDX8492240.1"/>
    <property type="molecule type" value="Genomic_DNA"/>
</dbReference>
<dbReference type="RefSeq" id="WP_320226240.1">
    <property type="nucleotide sequence ID" value="NZ_JAVIJB010000012.1"/>
</dbReference>
<keyword evidence="2" id="KW-0812">Transmembrane</keyword>
<feature type="region of interest" description="Disordered" evidence="1">
    <location>
        <begin position="119"/>
        <end position="140"/>
    </location>
</feature>
<organism evidence="3 4">
    <name type="scientific">Mesorhizobium captivum</name>
    <dbReference type="NCBI Taxonomy" id="3072319"/>
    <lineage>
        <taxon>Bacteria</taxon>
        <taxon>Pseudomonadati</taxon>
        <taxon>Pseudomonadota</taxon>
        <taxon>Alphaproteobacteria</taxon>
        <taxon>Hyphomicrobiales</taxon>
        <taxon>Phyllobacteriaceae</taxon>
        <taxon>Mesorhizobium</taxon>
    </lineage>
</organism>
<evidence type="ECO:0000256" key="2">
    <source>
        <dbReference type="SAM" id="Phobius"/>
    </source>
</evidence>
<dbReference type="Pfam" id="PF04120">
    <property type="entry name" value="Iron_permease"/>
    <property type="match status" value="1"/>
</dbReference>
<comment type="caution">
    <text evidence="3">The sequence shown here is derived from an EMBL/GenBank/DDBJ whole genome shotgun (WGS) entry which is preliminary data.</text>
</comment>
<sequence length="140" mass="14880">MEKAFNQVAEAVAHAAGKPWAFAFALCLASVLVWGGTGPVFDYSETWQLIINTGTTIITFLMAFLIQNTQNRDGAAIPYPSRLSSREFRTAALLSDMGSEALAPATSKARVSMFSSSSFMSSGASCSRPTTSLRAASAQQ</sequence>
<protein>
    <submittedName>
        <fullName evidence="3">Low affinity iron permease family protein</fullName>
    </submittedName>
</protein>
<feature type="transmembrane region" description="Helical" evidence="2">
    <location>
        <begin position="47"/>
        <end position="66"/>
    </location>
</feature>
<feature type="compositionally biased region" description="Polar residues" evidence="1">
    <location>
        <begin position="123"/>
        <end position="140"/>
    </location>
</feature>
<evidence type="ECO:0000313" key="4">
    <source>
        <dbReference type="Proteomes" id="UP001271249"/>
    </source>
</evidence>
<reference evidence="3 4" key="1">
    <citation type="submission" date="2023-08" db="EMBL/GenBank/DDBJ databases">
        <title>Implementing the SeqCode for naming new Mesorhizobium species isolated from Vachellia karroo root nodules.</title>
        <authorList>
            <person name="Van Lill M."/>
        </authorList>
    </citation>
    <scope>NUCLEOTIDE SEQUENCE [LARGE SCALE GENOMIC DNA]</scope>
    <source>
        <strain evidence="3 4">VK22B</strain>
    </source>
</reference>
<proteinExistence type="predicted"/>
<keyword evidence="4" id="KW-1185">Reference proteome</keyword>
<keyword evidence="2" id="KW-0472">Membrane</keyword>
<name>A0ABU4YZ36_9HYPH</name>
<feature type="transmembrane region" description="Helical" evidence="2">
    <location>
        <begin position="20"/>
        <end position="41"/>
    </location>
</feature>
<gene>
    <name evidence="3" type="ORF">RFN29_11670</name>
</gene>
<evidence type="ECO:0000313" key="3">
    <source>
        <dbReference type="EMBL" id="MDX8492240.1"/>
    </source>
</evidence>
<dbReference type="InterPro" id="IPR007251">
    <property type="entry name" value="Iron_permease_Fet4"/>
</dbReference>
<keyword evidence="2" id="KW-1133">Transmembrane helix</keyword>
<accession>A0ABU4YZ36</accession>
<dbReference type="Proteomes" id="UP001271249">
    <property type="component" value="Unassembled WGS sequence"/>
</dbReference>